<protein>
    <recommendedName>
        <fullName evidence="6">Cation/H+ exchanger transmembrane domain-containing protein</fullName>
    </recommendedName>
</protein>
<dbReference type="Pfam" id="PF00999">
    <property type="entry name" value="Na_H_Exchanger"/>
    <property type="match status" value="1"/>
</dbReference>
<evidence type="ECO:0000256" key="3">
    <source>
        <dbReference type="ARBA" id="ARBA00022989"/>
    </source>
</evidence>
<dbReference type="InterPro" id="IPR038770">
    <property type="entry name" value="Na+/solute_symporter_sf"/>
</dbReference>
<dbReference type="PANTHER" id="PTHR31382">
    <property type="entry name" value="NA(+)/H(+) ANTIPORTER"/>
    <property type="match status" value="1"/>
</dbReference>
<evidence type="ECO:0000313" key="8">
    <source>
        <dbReference type="Proteomes" id="UP001430584"/>
    </source>
</evidence>
<dbReference type="InterPro" id="IPR006153">
    <property type="entry name" value="Cation/H_exchanger_TM"/>
</dbReference>
<dbReference type="Proteomes" id="UP001430584">
    <property type="component" value="Unassembled WGS sequence"/>
</dbReference>
<evidence type="ECO:0000259" key="6">
    <source>
        <dbReference type="Pfam" id="PF00999"/>
    </source>
</evidence>
<feature type="transmembrane region" description="Helical" evidence="5">
    <location>
        <begin position="400"/>
        <end position="420"/>
    </location>
</feature>
<evidence type="ECO:0000256" key="2">
    <source>
        <dbReference type="ARBA" id="ARBA00022692"/>
    </source>
</evidence>
<comment type="subcellular location">
    <subcellularLocation>
        <location evidence="1">Membrane</location>
        <topology evidence="1">Multi-pass membrane protein</topology>
    </subcellularLocation>
</comment>
<name>A0ABR3C605_9PEZI</name>
<accession>A0ABR3C605</accession>
<keyword evidence="8" id="KW-1185">Reference proteome</keyword>
<dbReference type="Gene3D" id="1.20.1530.20">
    <property type="match status" value="1"/>
</dbReference>
<comment type="caution">
    <text evidence="7">The sequence shown here is derived from an EMBL/GenBank/DDBJ whole genome shotgun (WGS) entry which is preliminary data.</text>
</comment>
<proteinExistence type="predicted"/>
<reference evidence="7 8" key="1">
    <citation type="submission" date="2024-02" db="EMBL/GenBank/DDBJ databases">
        <title>De novo assembly and annotation of 12 fungi associated with fruit tree decline syndrome in Ontario, Canada.</title>
        <authorList>
            <person name="Sulman M."/>
            <person name="Ellouze W."/>
            <person name="Ilyukhin E."/>
        </authorList>
    </citation>
    <scope>NUCLEOTIDE SEQUENCE [LARGE SCALE GENOMIC DNA]</scope>
    <source>
        <strain evidence="7 8">FDS-637</strain>
    </source>
</reference>
<evidence type="ECO:0000313" key="7">
    <source>
        <dbReference type="EMBL" id="KAL0256062.1"/>
    </source>
</evidence>
<feature type="transmembrane region" description="Helical" evidence="5">
    <location>
        <begin position="440"/>
        <end position="470"/>
    </location>
</feature>
<keyword evidence="2 5" id="KW-0812">Transmembrane</keyword>
<organism evidence="7 8">
    <name type="scientific">Diplodia seriata</name>
    <dbReference type="NCBI Taxonomy" id="420778"/>
    <lineage>
        <taxon>Eukaryota</taxon>
        <taxon>Fungi</taxon>
        <taxon>Dikarya</taxon>
        <taxon>Ascomycota</taxon>
        <taxon>Pezizomycotina</taxon>
        <taxon>Dothideomycetes</taxon>
        <taxon>Dothideomycetes incertae sedis</taxon>
        <taxon>Botryosphaeriales</taxon>
        <taxon>Botryosphaeriaceae</taxon>
        <taxon>Diplodia</taxon>
    </lineage>
</organism>
<keyword evidence="3 5" id="KW-1133">Transmembrane helix</keyword>
<feature type="transmembrane region" description="Helical" evidence="5">
    <location>
        <begin position="6"/>
        <end position="26"/>
    </location>
</feature>
<keyword evidence="4 5" id="KW-0472">Membrane</keyword>
<gene>
    <name evidence="7" type="ORF">SLS55_008451</name>
</gene>
<dbReference type="PANTHER" id="PTHR31382:SF3">
    <property type="entry name" value="SODIUM ION_PROTON EXCHANGER (EUROFUNG)"/>
    <property type="match status" value="1"/>
</dbReference>
<dbReference type="EMBL" id="JAJVCZ030000009">
    <property type="protein sequence ID" value="KAL0256062.1"/>
    <property type="molecule type" value="Genomic_DNA"/>
</dbReference>
<feature type="transmembrane region" description="Helical" evidence="5">
    <location>
        <begin position="363"/>
        <end position="380"/>
    </location>
</feature>
<sequence>MIELELSELNIVLSVVGAFLIVFGIISHKIKKSWYLGEALPAMLMGVILGPKAAKFIEPARWISAEPDELNELTLGVCRVAIGVQLVIVGFQLPAKYQLLRWKEKLIGTLPVMTIMWLATALCIFAIIPNLTMVRDPKTQPSLKRHANPLPPQLSSLVIGACLACTDPILSQAIAKGAFAEEHIPRHLRDMMTSEAGANDSFSFPSLMLATFLIRHADKGTGEQDAEIERTDTIPEALKAWVLETLLYTILMGIVYGAVVGYASCMALKVAVRRRWIDIESLFLFPTAIGLFIVGTAGAIDTEELLACFAAGNALNWNGLYQEACKEEHDAVNPTIGFLLNLGAFLYIGSIIPWDMFSAPAVTYGRLFALGAAVLLVRRIPATMLSYKMLPNECANPREALVLGYMGPIGTVGIGAIYLAERTRKHFPNLGEGDVEESNLISALTPIVFFVVLFSIVIHGLSVPVIDFIYRRWVVSKYQKDDKNNILPFSETSTLNDDKGDVEKRESIAIFEEVDLKHYSWEAKTSSPLPDHDKRSLDVSDVRYEVKEWV</sequence>
<feature type="transmembrane region" description="Helical" evidence="5">
    <location>
        <begin position="282"/>
        <end position="300"/>
    </location>
</feature>
<dbReference type="RefSeq" id="XP_066629091.1">
    <property type="nucleotide sequence ID" value="XM_066779862.1"/>
</dbReference>
<evidence type="ECO:0000256" key="4">
    <source>
        <dbReference type="ARBA" id="ARBA00023136"/>
    </source>
</evidence>
<feature type="transmembrane region" description="Helical" evidence="5">
    <location>
        <begin position="106"/>
        <end position="128"/>
    </location>
</feature>
<dbReference type="InterPro" id="IPR004712">
    <property type="entry name" value="Na+/H+_antiporter_fungi"/>
</dbReference>
<feature type="domain" description="Cation/H+ exchanger transmembrane" evidence="6">
    <location>
        <begin position="20"/>
        <end position="465"/>
    </location>
</feature>
<evidence type="ECO:0000256" key="1">
    <source>
        <dbReference type="ARBA" id="ARBA00004141"/>
    </source>
</evidence>
<evidence type="ECO:0000256" key="5">
    <source>
        <dbReference type="SAM" id="Phobius"/>
    </source>
</evidence>
<dbReference type="GeneID" id="92012536"/>
<feature type="transmembrane region" description="Helical" evidence="5">
    <location>
        <begin position="246"/>
        <end position="270"/>
    </location>
</feature>